<dbReference type="GO" id="GO:0003677">
    <property type="term" value="F:DNA binding"/>
    <property type="evidence" value="ECO:0007669"/>
    <property type="project" value="UniProtKB-UniRule"/>
</dbReference>
<dbReference type="InterPro" id="IPR009057">
    <property type="entry name" value="Homeodomain-like_sf"/>
</dbReference>
<evidence type="ECO:0000256" key="2">
    <source>
        <dbReference type="ARBA" id="ARBA00023125"/>
    </source>
</evidence>
<evidence type="ECO:0000256" key="1">
    <source>
        <dbReference type="ARBA" id="ARBA00023015"/>
    </source>
</evidence>
<dbReference type="SUPFAM" id="SSF46689">
    <property type="entry name" value="Homeodomain-like"/>
    <property type="match status" value="1"/>
</dbReference>
<dbReference type="PROSITE" id="PS50977">
    <property type="entry name" value="HTH_TETR_2"/>
    <property type="match status" value="1"/>
</dbReference>
<dbReference type="InterPro" id="IPR036271">
    <property type="entry name" value="Tet_transcr_reg_TetR-rel_C_sf"/>
</dbReference>
<keyword evidence="3" id="KW-0804">Transcription</keyword>
<evidence type="ECO:0000313" key="6">
    <source>
        <dbReference type="EMBL" id="ATI42600.1"/>
    </source>
</evidence>
<evidence type="ECO:0000259" key="5">
    <source>
        <dbReference type="PROSITE" id="PS50977"/>
    </source>
</evidence>
<proteinExistence type="predicted"/>
<evidence type="ECO:0000256" key="4">
    <source>
        <dbReference type="PROSITE-ProRule" id="PRU00335"/>
    </source>
</evidence>
<keyword evidence="7" id="KW-1185">Reference proteome</keyword>
<evidence type="ECO:0000313" key="7">
    <source>
        <dbReference type="Proteomes" id="UP000219050"/>
    </source>
</evidence>
<dbReference type="Pfam" id="PF00440">
    <property type="entry name" value="TetR_N"/>
    <property type="match status" value="1"/>
</dbReference>
<keyword evidence="1" id="KW-0805">Transcription regulation</keyword>
<feature type="domain" description="HTH tetR-type" evidence="5">
    <location>
        <begin position="10"/>
        <end position="70"/>
    </location>
</feature>
<dbReference type="Gene3D" id="1.10.10.60">
    <property type="entry name" value="Homeodomain-like"/>
    <property type="match status" value="1"/>
</dbReference>
<name>A0A291M117_9RHOB</name>
<dbReference type="AlphaFoldDB" id="A0A291M117"/>
<reference evidence="6 7" key="1">
    <citation type="submission" date="2017-05" db="EMBL/GenBank/DDBJ databases">
        <title>Comparative genomic and metabolic analysis of manganese-oxidizing mechanisms in Celeribater manganoxidans DY25T: its adaption to the environment of polymetallic nodule.</title>
        <authorList>
            <person name="Wang X."/>
        </authorList>
    </citation>
    <scope>NUCLEOTIDE SEQUENCE [LARGE SCALE GENOMIC DNA]</scope>
    <source>
        <strain evidence="6 7">DY25</strain>
    </source>
</reference>
<sequence>MTRARTYAPAYDRDAALDAAVTLFWRKGYHATSLKDLEAALKMKPGSIYAAFKSKEALYLSALERYFERNRAGLGALRTRSGSPLSALADFLRAFGEPQADAPACRACMLIKTLLDVTEEDSAIGARARDYLNRMTEEITALFAAAQAAGEVSAQADIARLARRYQADMTALRIEAHRRGDPAQLAMLAEDMARDVEALRQVN</sequence>
<dbReference type="EMBL" id="CP021404">
    <property type="protein sequence ID" value="ATI42600.1"/>
    <property type="molecule type" value="Genomic_DNA"/>
</dbReference>
<dbReference type="InterPro" id="IPR001647">
    <property type="entry name" value="HTH_TetR"/>
</dbReference>
<dbReference type="InterPro" id="IPR011075">
    <property type="entry name" value="TetR_C"/>
</dbReference>
<organism evidence="6 7">
    <name type="scientific">Pacificitalea manganoxidans</name>
    <dbReference type="NCBI Taxonomy" id="1411902"/>
    <lineage>
        <taxon>Bacteria</taxon>
        <taxon>Pseudomonadati</taxon>
        <taxon>Pseudomonadota</taxon>
        <taxon>Alphaproteobacteria</taxon>
        <taxon>Rhodobacterales</taxon>
        <taxon>Paracoccaceae</taxon>
        <taxon>Pacificitalea</taxon>
    </lineage>
</organism>
<feature type="DNA-binding region" description="H-T-H motif" evidence="4">
    <location>
        <begin position="33"/>
        <end position="52"/>
    </location>
</feature>
<accession>A0A291M117</accession>
<protein>
    <submittedName>
        <fullName evidence="6">TetR family transcriptional regulator</fullName>
    </submittedName>
</protein>
<dbReference type="Pfam" id="PF16925">
    <property type="entry name" value="TetR_C_13"/>
    <property type="match status" value="1"/>
</dbReference>
<evidence type="ECO:0000256" key="3">
    <source>
        <dbReference type="ARBA" id="ARBA00023163"/>
    </source>
</evidence>
<dbReference type="PANTHER" id="PTHR47506:SF10">
    <property type="entry name" value="TRANSCRIPTIONAL REGULATORY PROTEIN"/>
    <property type="match status" value="1"/>
</dbReference>
<dbReference type="Proteomes" id="UP000219050">
    <property type="component" value="Chromosome"/>
</dbReference>
<dbReference type="KEGG" id="cmag:CBW24_11680"/>
<keyword evidence="2 4" id="KW-0238">DNA-binding</keyword>
<dbReference type="SUPFAM" id="SSF48498">
    <property type="entry name" value="Tetracyclin repressor-like, C-terminal domain"/>
    <property type="match status" value="1"/>
</dbReference>
<dbReference type="PANTHER" id="PTHR47506">
    <property type="entry name" value="TRANSCRIPTIONAL REGULATORY PROTEIN"/>
    <property type="match status" value="1"/>
</dbReference>
<dbReference type="RefSeq" id="WP_097373693.1">
    <property type="nucleotide sequence ID" value="NZ_CP021404.1"/>
</dbReference>
<dbReference type="OrthoDB" id="9779746at2"/>
<dbReference type="Gene3D" id="1.10.357.10">
    <property type="entry name" value="Tetracycline Repressor, domain 2"/>
    <property type="match status" value="1"/>
</dbReference>
<gene>
    <name evidence="6" type="ORF">CBW24_11680</name>
</gene>